<evidence type="ECO:0000313" key="3">
    <source>
        <dbReference type="Proteomes" id="UP000290815"/>
    </source>
</evidence>
<dbReference type="InterPro" id="IPR001087">
    <property type="entry name" value="GDSL"/>
</dbReference>
<dbReference type="SUPFAM" id="SSF52266">
    <property type="entry name" value="SGNH hydrolase"/>
    <property type="match status" value="1"/>
</dbReference>
<reference evidence="2 3" key="1">
    <citation type="submission" date="2019-01" db="EMBL/GenBank/DDBJ databases">
        <authorList>
            <consortium name="Pathogen Informatics"/>
        </authorList>
    </citation>
    <scope>NUCLEOTIDE SEQUENCE [LARGE SCALE GENOMIC DNA]</scope>
    <source>
        <strain evidence="2 3">NCTC10194</strain>
    </source>
</reference>
<protein>
    <submittedName>
        <fullName evidence="2">Uncharacterized protein</fullName>
    </submittedName>
</protein>
<dbReference type="PANTHER" id="PTHR30383">
    <property type="entry name" value="THIOESTERASE 1/PROTEASE 1/LYSOPHOSPHOLIPASE L1"/>
    <property type="match status" value="1"/>
</dbReference>
<dbReference type="EMBL" id="LR215024">
    <property type="protein sequence ID" value="VEU70237.1"/>
    <property type="molecule type" value="Genomic_DNA"/>
</dbReference>
<dbReference type="GO" id="GO:0016788">
    <property type="term" value="F:hydrolase activity, acting on ester bonds"/>
    <property type="evidence" value="ECO:0007669"/>
    <property type="project" value="InterPro"/>
</dbReference>
<keyword evidence="3" id="KW-1185">Reference proteome</keyword>
<dbReference type="PROSITE" id="PS51257">
    <property type="entry name" value="PROKAR_LIPOPROTEIN"/>
    <property type="match status" value="1"/>
</dbReference>
<dbReference type="Gene3D" id="3.40.50.1110">
    <property type="entry name" value="SGNH hydrolase"/>
    <property type="match status" value="1"/>
</dbReference>
<gene>
    <name evidence="2" type="ORF">NCTC10194_00239</name>
</gene>
<keyword evidence="1" id="KW-0732">Signal</keyword>
<dbReference type="InterPro" id="IPR036514">
    <property type="entry name" value="SGNH_hydro_sf"/>
</dbReference>
<evidence type="ECO:0000313" key="2">
    <source>
        <dbReference type="EMBL" id="VEU70237.1"/>
    </source>
</evidence>
<dbReference type="Proteomes" id="UP000290815">
    <property type="component" value="Chromosome"/>
</dbReference>
<feature type="signal peptide" evidence="1">
    <location>
        <begin position="1"/>
        <end position="21"/>
    </location>
</feature>
<feature type="chain" id="PRO_5019210894" evidence="1">
    <location>
        <begin position="22"/>
        <end position="3574"/>
    </location>
</feature>
<dbReference type="InterPro" id="IPR051532">
    <property type="entry name" value="Ester_Hydrolysis_Enzymes"/>
</dbReference>
<sequence length="3574" mass="405759">MKKSNNLLVGILAFFGSTTLAASCAAPGSSKPISADNGNVVIEKKNTTTTEKLPTNLTTSTNQDYSDSDWTTSISDISISYSTERKVSETHQIIKSNEKINYVAIGDSITAGFDGALPKDYPGELLSNGEITGASYPSFLANILNQKSRIAQFKNYAVSGSTILDWINFLEIQYDSKSKLDSNSLITKYGKNSKVKEELLVNLANANLITFTLGANDFFYLIFDELRKNNVFEIIENLTSDNPSYQKAAEFVNSIYASVVPEVKKRLATFISQLKNLAPNAHINLVSYPTPFLGLKDIFDKAFLDLVGDKLKLSITDTVISVLNDNLMEVASKYGINYVNAYNPNYWNKHYDELSSILIDIHPNTRAYKKMAMDIYLKITNSKLDLSSYGSENYDFDQDFINSDRNTTNYQIEPNANPLDILGWNTSTYLNKENEFEKELDVLRTPRNFSNRIIELASSFKTLALSVFNILITNRYYLNIDPEQKLRELLYREVDGELVIENLIQEIFDSNVIQNIIFNIQSNLRSLNAQNKLNLNTLFDAIKDGALKTEYIFNLINAIAKSKLVNVYKDDFKVVLPELALNTLRIHADKIIDLVVSATPESVSNTLGLSSEEFKALIRSIVFDNQTNDFDSNFIGVLTLVLETFVINSSNFEQVSSIREVLNAFIVDPNWNGTIDLSEYRSEFAVKLAKYAKKIVKKVIEVPSIKNFIIELVTNLLAQNKLLLNEQEKADFRHLFGNFIDNLNDKNFDHGLFDLAQEFIAQFISGFPSIEPDQINDLVTKSIGEAAKAHFGQSENIFKVIKLLSRSITANQTPEQVQTNKDIIKTIVNNFLQSENINLALLIEKVLPDSIKGSIDEYIGYQNFQELITNISRNPEFKTIINYFLDKLINSLDELESAHIDFENPQEIIRFILQKIDINEIEDPIKQLIVSLLNDPKIQELIRLSLIKVFENLELDPNAQIHQKLISDLSTGLISLFKELDFMPTVVDKLFEGLSEATKTDTTEEFVEKLKEIPSKLIDVVAQKVKPDVFGFIKKIIGLEIIQTNSEAWVEVLTKAFERFATSNLIDELFITSIRPFLENNSDYINPGEVELLLKDVILLSDTSSLFKNILSILISNPQWTETLTNKSTPKEIFDTIFALPNFKENVLIPLKPIVLEVLQNKKYSLTLLQLINYFAKQNQIDLDLPNHEAIASELIETALIYAKNTNLITRVVDSLFEAIEQSSNLDEILSNVKAIAQPLISDFSILEFSKFLLEKITSWTESDKDALVAFLMHLFDQIVQHDELTNWLNAIPFDESNFVNVISKENLISLVTKLLTNEHFKEFLKPTLDTLFDFNTAAIKTWESPLELLLAFVRNPEYLAQVKTNVVTLFNDLVLENDTVDFTLVKVLAEFLKTNESIKFAFEGIALEQLEQVLQGAIPTAKFAIKELDLVNALYKGLENFAKSNETNLKQILPFVLESLKEAIKSVNLNETSFKIFKHFLDQTTLDSDSKIVFKKIISNVGTYIFRTIEKEEIKSFINSLPTNLLTEINKYVANENLAILLFEVVKNTSFQNIVESSLNKVLDHWNEFKEANLTNWNDFAQKLLSILDLSSFKDDLKALINGIFDSENSQLILERIIVKLIQDNFQEFYRANVNATNSFAHITATNIKKLIVDLGIWDSTLDYMIQILDEMKSQEDIVTFAQGIPSKLLNKVLESIQTNGEYDLEKIKAKVITLLKSPIFTENKELISKFISHLLSLESTKDKLRNLANQLVDKIELDEKIAKYLDKETILATVNFALDNQNLLKLVESFILALINNDNLLISELEKPLFKPEDAIFNILKATNFVETNKEAFLGFVHQFLESEAFDQTFNKLLTNFLKENNLITSELNDSFIGDLRLTILNTLTYNTSSPLSQKIINKIIEVFKMEDVVNWSTFVEKFKANLTSLFDLNDYSLIKSLLNSRLFKPENEAILKELATNALNTYLTNNKVAELIDGINDATLSSISTKIGLTTSEAKELLKNIYNDNDLGSLLQEISSLVITELVKDRNAYKDANSYNDLVKAIFSQNDVVTTLKPKAIEILNNFLQSDKTKNFVVSTIKNALKSEGFKPYVAGLTETELDSISENLLDAYFVVDNVLGLSSVAYDTLVKELATNGYEIQTLSIIQNLFAALKENLSKDNLEQKVLELIRALSTSKLLNNNKSALLKILENSYEQIKKIIANESLLNKLPNSALETLSQYIEVEKLDILVKSVVGSSEFKNVFFDTLNSIITNISSYQNVRSVGELLQITLQNIKFEEFKNNLVGLIRFILKHEEINNVFKSLLTRTLNTFHVDTTTSDVQKLIEDLAKEGSDFLANLNVFEQIIERVFKEIQDHASSKEELEQTIQNIPNLVKTILETEFSDSFIEIANKIYKLEAISTNKSTLKKVLVALIKGLHIGPNDSGRDYIIEWISPLINQINSPILTIEAKKHLINVFKDILDQDILYELLDSVLESFLNEPNLDFLSNYKNPYLILKHFINNESFVANIKAKLHKLIIQITRNESKQISNLAQFVNSVIFKFLNIEGLDAGILEIANKEKLVQDVLNDWGNWIEQSGAYNSVFDALIQTIQSTNTIDEFVSNIGTNIWNSLDLANNFELVKQFINLSTNVSKNQETWNKIAKSLIVNIFSSEKHIDKIVSLVNLDFLVPYNIANDEFADAIKSILKSQNVQKVAIKLAEHVINHFDDFKSANSYNDLLKILFSNHEFNQELITLVKELLGYVGSDEKASKLLGKFAYYAIKNSEYPEILNNINETNGASLFGSFFSLIAEIDQNVQLIDPMLNKLFEQLENSGINADFASLFQVLGDSFKNYVVGDLNLMETRILILLRTALNSETVRNNNETFKVFIKNIVDFIIKKIDFGQMIWEQIPSESQGFILANFVDNRQNQGVQVFSNIINEFIKVPETASLINNLVGYVLNNHEALANETTLANVLRKYLVIPSNETQFKSDMKEFLLGSLKTNSFKINTEYIIHKFFDFLGVQKNDLINNYVTILANNLYAGIDRLGILDNLLDVLVQIIKQPGQSLDEMVTKIKNNIFASLQLTEYSTFKKFLSDNLVIGSSSLNGNEVSHKEAVKQILKEVISKLLTQDDKLTQIVQDLNLAGLVFNETEESNKELINKTIVRFIKNDKLKKALQLMVDDVLDRPQAYLAKNSWYGALNALLNKPTSSSLDSLKTNLKGWIVEIINSNENTDEFFGGLARIVLKKLIESNWNLSLENDHALFTAVLKGGLRTIVNSSEFNTVFENIYKNLQNTDFEQAANPGEAFLEAIKKGALSIITSDKNPKNISLSKILDKTKLIENLIAAIGNKNYVKLINRLFDASEFSYRSTNNGYSGSFNLEKTTGMYKLIYNALLKPKDPNSESLGFDFDVSIFSVVGKAEVFFKAFFKPIYSELFRRVTNNEYDSSYQTYYKRTDEYKALFRMYTTFLWFIGASVGYDSGKFWNAIGADVQAIINRGATSAFDEAKIQYSKFNEYLPKWYKTMGALNGWFNKGWYNAEFIQGNRSSSTYYSNYWSDQLLAYIYFFNKVKDRHSARTMTEVLLDALRKGYLKSDK</sequence>
<dbReference type="CDD" id="cd00229">
    <property type="entry name" value="SGNH_hydrolase"/>
    <property type="match status" value="1"/>
</dbReference>
<organism evidence="2 3">
    <name type="scientific">Mycoplasmopsis glycophila</name>
    <dbReference type="NCBI Taxonomy" id="171285"/>
    <lineage>
        <taxon>Bacteria</taxon>
        <taxon>Bacillati</taxon>
        <taxon>Mycoplasmatota</taxon>
        <taxon>Mycoplasmoidales</taxon>
        <taxon>Metamycoplasmataceae</taxon>
        <taxon>Mycoplasmopsis</taxon>
    </lineage>
</organism>
<proteinExistence type="predicted"/>
<name>A0A449AUP8_9BACT</name>
<dbReference type="KEGG" id="mgly:NCTC10194_00239"/>
<dbReference type="Pfam" id="PF00657">
    <property type="entry name" value="Lipase_GDSL"/>
    <property type="match status" value="1"/>
</dbReference>
<evidence type="ECO:0000256" key="1">
    <source>
        <dbReference type="SAM" id="SignalP"/>
    </source>
</evidence>
<dbReference type="RefSeq" id="WP_027333659.1">
    <property type="nucleotide sequence ID" value="NZ_LR215024.1"/>
</dbReference>
<accession>A0A449AUP8</accession>